<comment type="similarity">
    <text evidence="1">Belongs to the universal stress protein A family.</text>
</comment>
<evidence type="ECO:0000256" key="1">
    <source>
        <dbReference type="ARBA" id="ARBA00008791"/>
    </source>
</evidence>
<keyword evidence="4" id="KW-1185">Reference proteome</keyword>
<dbReference type="Proteomes" id="UP000198656">
    <property type="component" value="Unassembled WGS sequence"/>
</dbReference>
<gene>
    <name evidence="3" type="ORF">SAMN05443529_105177</name>
</gene>
<feature type="domain" description="UspA" evidence="2">
    <location>
        <begin position="1"/>
        <end position="139"/>
    </location>
</feature>
<dbReference type="OrthoDB" id="9794782at2"/>
<dbReference type="InterPro" id="IPR006016">
    <property type="entry name" value="UspA"/>
</dbReference>
<protein>
    <submittedName>
        <fullName evidence="3">Universal stress protein G</fullName>
    </submittedName>
</protein>
<dbReference type="RefSeq" id="WP_092331433.1">
    <property type="nucleotide sequence ID" value="NZ_FNCP01000005.1"/>
</dbReference>
<dbReference type="PRINTS" id="PR01438">
    <property type="entry name" value="UNVRSLSTRESS"/>
</dbReference>
<dbReference type="CDD" id="cd00293">
    <property type="entry name" value="USP-like"/>
    <property type="match status" value="1"/>
</dbReference>
<proteinExistence type="inferred from homology"/>
<evidence type="ECO:0000313" key="3">
    <source>
        <dbReference type="EMBL" id="SDG72070.1"/>
    </source>
</evidence>
<dbReference type="Gene3D" id="3.40.50.620">
    <property type="entry name" value="HUPs"/>
    <property type="match status" value="1"/>
</dbReference>
<name>A0A1G7WLH0_9FIRM</name>
<dbReference type="Pfam" id="PF00582">
    <property type="entry name" value="Usp"/>
    <property type="match status" value="1"/>
</dbReference>
<reference evidence="4" key="1">
    <citation type="submission" date="2016-10" db="EMBL/GenBank/DDBJ databases">
        <authorList>
            <person name="Varghese N."/>
            <person name="Submissions S."/>
        </authorList>
    </citation>
    <scope>NUCLEOTIDE SEQUENCE [LARGE SCALE GENOMIC DNA]</scope>
    <source>
        <strain evidence="4">DSM 8344</strain>
    </source>
</reference>
<dbReference type="InterPro" id="IPR006015">
    <property type="entry name" value="Universal_stress_UspA"/>
</dbReference>
<evidence type="ECO:0000313" key="4">
    <source>
        <dbReference type="Proteomes" id="UP000198656"/>
    </source>
</evidence>
<evidence type="ECO:0000259" key="2">
    <source>
        <dbReference type="Pfam" id="PF00582"/>
    </source>
</evidence>
<sequence>MYHRIVVPVDSAGHSKNALIHAIKLAKQTGSKPIAIYINPIIPLYLNFGLGPERQYVPFEKSNALDILKDIMVDIGHPPDAIDRRAATGDPTTLIIKMAAEERADLIIMDNKLFGRLAGFRGISNSVIKYATCPVLVVK</sequence>
<accession>A0A1G7WLH0</accession>
<dbReference type="PANTHER" id="PTHR46268:SF6">
    <property type="entry name" value="UNIVERSAL STRESS PROTEIN UP12"/>
    <property type="match status" value="1"/>
</dbReference>
<dbReference type="PANTHER" id="PTHR46268">
    <property type="entry name" value="STRESS RESPONSE PROTEIN NHAX"/>
    <property type="match status" value="1"/>
</dbReference>
<dbReference type="EMBL" id="FNCP01000005">
    <property type="protein sequence ID" value="SDG72070.1"/>
    <property type="molecule type" value="Genomic_DNA"/>
</dbReference>
<dbReference type="SUPFAM" id="SSF52402">
    <property type="entry name" value="Adenine nucleotide alpha hydrolases-like"/>
    <property type="match status" value="1"/>
</dbReference>
<organism evidence="3 4">
    <name type="scientific">Desulfosporosinus hippei DSM 8344</name>
    <dbReference type="NCBI Taxonomy" id="1121419"/>
    <lineage>
        <taxon>Bacteria</taxon>
        <taxon>Bacillati</taxon>
        <taxon>Bacillota</taxon>
        <taxon>Clostridia</taxon>
        <taxon>Eubacteriales</taxon>
        <taxon>Desulfitobacteriaceae</taxon>
        <taxon>Desulfosporosinus</taxon>
    </lineage>
</organism>
<dbReference type="AlphaFoldDB" id="A0A1G7WLH0"/>
<dbReference type="InterPro" id="IPR014729">
    <property type="entry name" value="Rossmann-like_a/b/a_fold"/>
</dbReference>
<dbReference type="STRING" id="1121419.SAMN05443529_105177"/>